<feature type="region of interest" description="Disordered" evidence="1">
    <location>
        <begin position="19"/>
        <end position="45"/>
    </location>
</feature>
<organism evidence="3 4">
    <name type="scientific">Lymnaea stagnalis</name>
    <name type="common">Great pond snail</name>
    <name type="synonym">Helix stagnalis</name>
    <dbReference type="NCBI Taxonomy" id="6523"/>
    <lineage>
        <taxon>Eukaryota</taxon>
        <taxon>Metazoa</taxon>
        <taxon>Spiralia</taxon>
        <taxon>Lophotrochozoa</taxon>
        <taxon>Mollusca</taxon>
        <taxon>Gastropoda</taxon>
        <taxon>Heterobranchia</taxon>
        <taxon>Euthyneura</taxon>
        <taxon>Panpulmonata</taxon>
        <taxon>Hygrophila</taxon>
        <taxon>Lymnaeoidea</taxon>
        <taxon>Lymnaeidae</taxon>
        <taxon>Lymnaea</taxon>
    </lineage>
</organism>
<dbReference type="AlphaFoldDB" id="A0AAV2GWY3"/>
<feature type="non-terminal residue" evidence="3">
    <location>
        <position position="1"/>
    </location>
</feature>
<dbReference type="Proteomes" id="UP001497497">
    <property type="component" value="Unassembled WGS sequence"/>
</dbReference>
<protein>
    <submittedName>
        <fullName evidence="3">Uncharacterized protein</fullName>
    </submittedName>
</protein>
<reference evidence="3 4" key="1">
    <citation type="submission" date="2024-04" db="EMBL/GenBank/DDBJ databases">
        <authorList>
            <consortium name="Genoscope - CEA"/>
            <person name="William W."/>
        </authorList>
    </citation>
    <scope>NUCLEOTIDE SEQUENCE [LARGE SCALE GENOMIC DNA]</scope>
</reference>
<evidence type="ECO:0000256" key="1">
    <source>
        <dbReference type="SAM" id="MobiDB-lite"/>
    </source>
</evidence>
<gene>
    <name evidence="3" type="ORF">GSLYS_00000137001</name>
</gene>
<accession>A0AAV2GWY3</accession>
<keyword evidence="2" id="KW-0472">Membrane</keyword>
<evidence type="ECO:0000256" key="2">
    <source>
        <dbReference type="SAM" id="Phobius"/>
    </source>
</evidence>
<comment type="caution">
    <text evidence="3">The sequence shown here is derived from an EMBL/GenBank/DDBJ whole genome shotgun (WGS) entry which is preliminary data.</text>
</comment>
<name>A0AAV2GWY3_LYMST</name>
<feature type="transmembrane region" description="Helical" evidence="2">
    <location>
        <begin position="131"/>
        <end position="151"/>
    </location>
</feature>
<evidence type="ECO:0000313" key="3">
    <source>
        <dbReference type="EMBL" id="CAL1525960.1"/>
    </source>
</evidence>
<evidence type="ECO:0000313" key="4">
    <source>
        <dbReference type="Proteomes" id="UP001497497"/>
    </source>
</evidence>
<proteinExistence type="predicted"/>
<keyword evidence="4" id="KW-1185">Reference proteome</keyword>
<keyword evidence="2" id="KW-0812">Transmembrane</keyword>
<dbReference type="EMBL" id="CAXITT010000001">
    <property type="protein sequence ID" value="CAL1525960.1"/>
    <property type="molecule type" value="Genomic_DNA"/>
</dbReference>
<keyword evidence="2" id="KW-1133">Transmembrane helix</keyword>
<sequence>LQKALLSTDTRKIIPMRPIRSSTEYRRRSSGNVDSMNPMDPSRRRSVNLTHTNVQEVQARRFSLATHSDLGAIQGHPATRGVPFSFPSFILRRCSLPFRAGLSARPGVFKTRTLALSEADCRQQDLNLYRIKILVVGFVVILFIAILILFLPSSKQTQ</sequence>